<sequence length="213" mass="24572">MKDLLVGSRKGRQRSAFPLQHLDIQTPETLSQAIAEPTGHDYDTHLLSYLEFCQLYSLPITPTMTTFARYMVFITHFDITPESLETYLSGISFRLRAYFPEVDEIRNSRFIRDVSNGIKRKHENRDYQHKEPITFSQLENVAASCKNVNNSYDDRLFFALLVTGFFGLLRIGEFTDPNNPRLINRETTIRRDSLTSTQHSASFVLPASKIDKV</sequence>
<evidence type="ECO:0000313" key="2">
    <source>
        <dbReference type="EMBL" id="KAF7763982.1"/>
    </source>
</evidence>
<proteinExistence type="predicted"/>
<evidence type="ECO:0000256" key="1">
    <source>
        <dbReference type="ARBA" id="ARBA00023125"/>
    </source>
</evidence>
<dbReference type="AlphaFoldDB" id="A0A8H7C6X1"/>
<reference evidence="2 3" key="1">
    <citation type="journal article" name="Sci. Rep.">
        <title>Telomere-to-telomere assembled and centromere annotated genomes of the two main subspecies of the button mushroom Agaricus bisporus reveal especially polymorphic chromosome ends.</title>
        <authorList>
            <person name="Sonnenberg A.S.M."/>
            <person name="Sedaghat-Telgerd N."/>
            <person name="Lavrijssen B."/>
            <person name="Ohm R.A."/>
            <person name="Hendrickx P.M."/>
            <person name="Scholtmeijer K."/>
            <person name="Baars J.J.P."/>
            <person name="van Peer A."/>
        </authorList>
    </citation>
    <scope>NUCLEOTIDE SEQUENCE [LARGE SCALE GENOMIC DNA]</scope>
    <source>
        <strain evidence="2 3">H119_p4</strain>
    </source>
</reference>
<dbReference type="Proteomes" id="UP000629468">
    <property type="component" value="Unassembled WGS sequence"/>
</dbReference>
<dbReference type="InterPro" id="IPR010998">
    <property type="entry name" value="Integrase_recombinase_N"/>
</dbReference>
<dbReference type="InterPro" id="IPR052925">
    <property type="entry name" value="Phage_Integrase-like_Recomb"/>
</dbReference>
<comment type="caution">
    <text evidence="2">The sequence shown here is derived from an EMBL/GenBank/DDBJ whole genome shotgun (WGS) entry which is preliminary data.</text>
</comment>
<protein>
    <recommendedName>
        <fullName evidence="4">Core-binding (CB) domain-containing protein</fullName>
    </recommendedName>
</protein>
<dbReference type="GO" id="GO:0003677">
    <property type="term" value="F:DNA binding"/>
    <property type="evidence" value="ECO:0007669"/>
    <property type="project" value="UniProtKB-KW"/>
</dbReference>
<evidence type="ECO:0000313" key="3">
    <source>
        <dbReference type="Proteomes" id="UP000629468"/>
    </source>
</evidence>
<accession>A0A8H7C6X1</accession>
<dbReference type="SUPFAM" id="SSF47823">
    <property type="entry name" value="lambda integrase-like, N-terminal domain"/>
    <property type="match status" value="1"/>
</dbReference>
<keyword evidence="1" id="KW-0238">DNA-binding</keyword>
<dbReference type="PANTHER" id="PTHR34605">
    <property type="entry name" value="PHAGE_INTEGRASE DOMAIN-CONTAINING PROTEIN"/>
    <property type="match status" value="1"/>
</dbReference>
<name>A0A8H7C6X1_AGABI</name>
<dbReference type="EMBL" id="JABXXO010000011">
    <property type="protein sequence ID" value="KAF7763982.1"/>
    <property type="molecule type" value="Genomic_DNA"/>
</dbReference>
<gene>
    <name evidence="2" type="ORF">Agabi119p4_8519</name>
</gene>
<dbReference type="Gene3D" id="1.10.150.130">
    <property type="match status" value="1"/>
</dbReference>
<dbReference type="PANTHER" id="PTHR34605:SF3">
    <property type="entry name" value="P CELL-TYPE AGGLUTINATION PROTEIN MAP4-LIKE-RELATED"/>
    <property type="match status" value="1"/>
</dbReference>
<organism evidence="2 3">
    <name type="scientific">Agaricus bisporus var. burnettii</name>
    <dbReference type="NCBI Taxonomy" id="192524"/>
    <lineage>
        <taxon>Eukaryota</taxon>
        <taxon>Fungi</taxon>
        <taxon>Dikarya</taxon>
        <taxon>Basidiomycota</taxon>
        <taxon>Agaricomycotina</taxon>
        <taxon>Agaricomycetes</taxon>
        <taxon>Agaricomycetidae</taxon>
        <taxon>Agaricales</taxon>
        <taxon>Agaricineae</taxon>
        <taxon>Agaricaceae</taxon>
        <taxon>Agaricus</taxon>
    </lineage>
</organism>
<evidence type="ECO:0008006" key="4">
    <source>
        <dbReference type="Google" id="ProtNLM"/>
    </source>
</evidence>